<dbReference type="STRING" id="1618573.UT19_C0001G0042"/>
<feature type="transmembrane region" description="Helical" evidence="1">
    <location>
        <begin position="95"/>
        <end position="114"/>
    </location>
</feature>
<gene>
    <name evidence="2" type="ORF">UT19_C0001G0042</name>
</gene>
<keyword evidence="1" id="KW-0472">Membrane</keyword>
<dbReference type="Gene3D" id="3.40.50.300">
    <property type="entry name" value="P-loop containing nucleotide triphosphate hydrolases"/>
    <property type="match status" value="1"/>
</dbReference>
<proteinExistence type="predicted"/>
<name>A0A0G0M2G1_9BACT</name>
<dbReference type="InterPro" id="IPR027417">
    <property type="entry name" value="P-loop_NTPase"/>
</dbReference>
<protein>
    <submittedName>
        <fullName evidence="2">TerL</fullName>
    </submittedName>
</protein>
<evidence type="ECO:0000313" key="3">
    <source>
        <dbReference type="Proteomes" id="UP000034932"/>
    </source>
</evidence>
<dbReference type="Proteomes" id="UP000034932">
    <property type="component" value="Unassembled WGS sequence"/>
</dbReference>
<dbReference type="EMBL" id="LBVW01000001">
    <property type="protein sequence ID" value="KKQ94510.1"/>
    <property type="molecule type" value="Genomic_DNA"/>
</dbReference>
<feature type="transmembrane region" description="Helical" evidence="1">
    <location>
        <begin position="61"/>
        <end position="83"/>
    </location>
</feature>
<reference evidence="2 3" key="1">
    <citation type="journal article" date="2015" name="Nature">
        <title>rRNA introns, odd ribosomes, and small enigmatic genomes across a large radiation of phyla.</title>
        <authorList>
            <person name="Brown C.T."/>
            <person name="Hug L.A."/>
            <person name="Thomas B.C."/>
            <person name="Sharon I."/>
            <person name="Castelle C.J."/>
            <person name="Singh A."/>
            <person name="Wilkins M.J."/>
            <person name="Williams K.H."/>
            <person name="Banfield J.F."/>
        </authorList>
    </citation>
    <scope>NUCLEOTIDE SEQUENCE [LARGE SCALE GENOMIC DNA]</scope>
</reference>
<accession>A0A0G0M2G1</accession>
<organism evidence="2 3">
    <name type="scientific">Candidatus Woesebacteria bacterium GW2011_GWB1_39_10b</name>
    <dbReference type="NCBI Taxonomy" id="1618573"/>
    <lineage>
        <taxon>Bacteria</taxon>
        <taxon>Candidatus Woeseibacteriota</taxon>
    </lineage>
</organism>
<keyword evidence="1" id="KW-0812">Transmembrane</keyword>
<comment type="caution">
    <text evidence="2">The sequence shown here is derived from an EMBL/GenBank/DDBJ whole genome shotgun (WGS) entry which is preliminary data.</text>
</comment>
<dbReference type="AlphaFoldDB" id="A0A0G0M2G1"/>
<keyword evidence="1" id="KW-1133">Transmembrane helix</keyword>
<evidence type="ECO:0000313" key="2">
    <source>
        <dbReference type="EMBL" id="KKQ94510.1"/>
    </source>
</evidence>
<evidence type="ECO:0000256" key="1">
    <source>
        <dbReference type="SAM" id="Phobius"/>
    </source>
</evidence>
<sequence>MREYQWFLEDPKRLEAYQHRPLPISEWIETPYGSGLAGVIRPKIKQTLVEIFEDPDRYDEIVIVGGIGIGKSFLSGAGAAYLIHRLLCLRNPKKYFGLAGSVPIAIMNMSVNALQAKKIVFGQVVDAVKAPWFKFQGYQPDDKIHSHLKLPKNIEVIPGNSQDTYFVGYDLFAGILDEGAWHEVTDEKDYAEEGYNAMQRRVKSRFPNKGKLFIITSPRYVDDFVERKFKEAETNPRIYARRIRAWESMPKDMNTSSYFYFDPDRNVIYEENEMTPYLYSKVENV</sequence>